<evidence type="ECO:0000313" key="3">
    <source>
        <dbReference type="Proteomes" id="UP001266305"/>
    </source>
</evidence>
<accession>A0ABQ9WG65</accession>
<keyword evidence="3" id="KW-1185">Reference proteome</keyword>
<gene>
    <name evidence="2" type="ORF">P7K49_002029</name>
</gene>
<name>A0ABQ9WG65_SAGOE</name>
<dbReference type="Proteomes" id="UP001266305">
    <property type="component" value="Unassembled WGS sequence"/>
</dbReference>
<comment type="caution">
    <text evidence="2">The sequence shown here is derived from an EMBL/GenBank/DDBJ whole genome shotgun (WGS) entry which is preliminary data.</text>
</comment>
<feature type="region of interest" description="Disordered" evidence="1">
    <location>
        <begin position="147"/>
        <end position="187"/>
    </location>
</feature>
<organism evidence="2 3">
    <name type="scientific">Saguinus oedipus</name>
    <name type="common">Cotton-top tamarin</name>
    <name type="synonym">Oedipomidas oedipus</name>
    <dbReference type="NCBI Taxonomy" id="9490"/>
    <lineage>
        <taxon>Eukaryota</taxon>
        <taxon>Metazoa</taxon>
        <taxon>Chordata</taxon>
        <taxon>Craniata</taxon>
        <taxon>Vertebrata</taxon>
        <taxon>Euteleostomi</taxon>
        <taxon>Mammalia</taxon>
        <taxon>Eutheria</taxon>
        <taxon>Euarchontoglires</taxon>
        <taxon>Primates</taxon>
        <taxon>Haplorrhini</taxon>
        <taxon>Platyrrhini</taxon>
        <taxon>Cebidae</taxon>
        <taxon>Callitrichinae</taxon>
        <taxon>Saguinus</taxon>
    </lineage>
</organism>
<dbReference type="EMBL" id="JASSZA010000001">
    <property type="protein sequence ID" value="KAK2120643.1"/>
    <property type="molecule type" value="Genomic_DNA"/>
</dbReference>
<evidence type="ECO:0000313" key="2">
    <source>
        <dbReference type="EMBL" id="KAK2120643.1"/>
    </source>
</evidence>
<protein>
    <submittedName>
        <fullName evidence="2">Uncharacterized protein</fullName>
    </submittedName>
</protein>
<sequence length="187" mass="20476">MLGAAVGVKLILADAQPSFTEPLKIPTDMNEWQLSPTQAPVNARRLNGVGQSFPEPQAPIVGFYNGASSQPCLPLSCSAKPLRAFFSSYLKSLPDVRKKPLSLPEKPNKEENSEVMVWREFDKQVFLLNGSPRETVHANRRLRICRAGSLRNPSQPLRASRNPPRARGPRGAARTGRIAVKGKASVP</sequence>
<feature type="compositionally biased region" description="Low complexity" evidence="1">
    <location>
        <begin position="158"/>
        <end position="179"/>
    </location>
</feature>
<evidence type="ECO:0000256" key="1">
    <source>
        <dbReference type="SAM" id="MobiDB-lite"/>
    </source>
</evidence>
<proteinExistence type="predicted"/>
<reference evidence="2 3" key="1">
    <citation type="submission" date="2023-05" db="EMBL/GenBank/DDBJ databases">
        <title>B98-5 Cell Line De Novo Hybrid Assembly: An Optical Mapping Approach.</title>
        <authorList>
            <person name="Kananen K."/>
            <person name="Auerbach J.A."/>
            <person name="Kautto E."/>
            <person name="Blachly J.S."/>
        </authorList>
    </citation>
    <scope>NUCLEOTIDE SEQUENCE [LARGE SCALE GENOMIC DNA]</scope>
    <source>
        <strain evidence="2">B95-8</strain>
        <tissue evidence="2">Cell line</tissue>
    </source>
</reference>